<dbReference type="Gene3D" id="1.10.390.10">
    <property type="entry name" value="Neutral Protease Domain 2"/>
    <property type="match status" value="1"/>
</dbReference>
<evidence type="ECO:0000313" key="12">
    <source>
        <dbReference type="EMBL" id="OLR90055.1"/>
    </source>
</evidence>
<keyword evidence="7" id="KW-0482">Metalloprotease</keyword>
<evidence type="ECO:0000256" key="3">
    <source>
        <dbReference type="ARBA" id="ARBA00022723"/>
    </source>
</evidence>
<dbReference type="GO" id="GO:0006508">
    <property type="term" value="P:proteolysis"/>
    <property type="evidence" value="ECO:0007669"/>
    <property type="project" value="UniProtKB-KW"/>
</dbReference>
<feature type="signal peptide" evidence="10">
    <location>
        <begin position="1"/>
        <end position="33"/>
    </location>
</feature>
<sequence length="781" mass="78864">MRSTPVGRRLVAGGVGTAVVACALVATTGTATAAPTTPAQVGAAERAVQAATAAIAQHPAALAASADDTFTVSSTATDPNGATHTHFDRAYKGLKVLGGDVVVHNAPGGAFSAASLTQTSPLALSTTPKVAQADAQRTAAGRFAGTRSGTRSELVVDEFTSATPTLAWQVVVDGIAPDQSPSHLNVLVDAATGAVRQSWDTFEKADTGTGKGYQVGTVSVGTTQSGTTYSLKDAGRGGGETKDAQNRTSNSGVSFTSTTNTFGDGTLSNRATVGVDAHYGIMKTWDYYKNTHGRNGIENNGVGAVSYVHYGTNYANAGWDDSCFCMIYGDGSPGSKPFTALDVAGHEMSHGVTSATANLTYSGESGGLNESTSDIFGTLVEFTANSPADAPDYLIGEKIDINGNGSPLRYMDDPTKDGASKGCWYSGVGNVDVHYSSGVGNHFFYLLAVGSGSSQWGNSPTCSGAPAVTGIGNDKAGKIWYRALTTYMTSNTNYAAARTASINAAKDLYGAGTECAAVNAAWKAVAVTGTDPGCTAGGGQAPVVTNPGSQTGTVGTAVSLQLSASDPQGDAVTFTATGLPAGLSISTSGRISGTPTTAGTSTVVVTAKDPAGNAGTATFTFTVNPVGGGTCTPAQLVSNGGFESGTTPWTASTGVLSAATTAEPAHGGTRIAWLNGYGTTHTDTLSTTITVPTGCRATLTYWLHIDTKESGTTAYDKLTLAAGTTTLASYSNANSASGYQQRTVDLSSLAGKGATVLKWTGTEDSSLATNFVIDDVAVATS</sequence>
<evidence type="ECO:0000256" key="10">
    <source>
        <dbReference type="SAM" id="SignalP"/>
    </source>
</evidence>
<reference evidence="12 13" key="1">
    <citation type="submission" date="2016-10" db="EMBL/GenBank/DDBJ databases">
        <title>The Draft Genome Sequence of Actinokineospora bangkokensis 44EHWT reveals the biosynthetic pathway of antifungal compounds Thailandins with unusual extender unit butylmalonyl-CoA.</title>
        <authorList>
            <person name="Greule A."/>
            <person name="Intra B."/>
            <person name="Flemming S."/>
            <person name="Rommel M.G."/>
            <person name="Panbangred W."/>
            <person name="Bechthold A."/>
        </authorList>
    </citation>
    <scope>NUCLEOTIDE SEQUENCE [LARGE SCALE GENOMIC DNA]</scope>
    <source>
        <strain evidence="12 13">44EHW</strain>
    </source>
</reference>
<dbReference type="InterPro" id="IPR011096">
    <property type="entry name" value="FTP_domain"/>
</dbReference>
<dbReference type="PANTHER" id="PTHR33794">
    <property type="entry name" value="BACILLOLYSIN"/>
    <property type="match status" value="1"/>
</dbReference>
<evidence type="ECO:0000256" key="6">
    <source>
        <dbReference type="ARBA" id="ARBA00022833"/>
    </source>
</evidence>
<comment type="similarity">
    <text evidence="1">Belongs to the peptidase M4 family.</text>
</comment>
<accession>A0A1Q9LDH4</accession>
<keyword evidence="5" id="KW-0378">Hydrolase</keyword>
<evidence type="ECO:0000256" key="9">
    <source>
        <dbReference type="SAM" id="MobiDB-lite"/>
    </source>
</evidence>
<dbReference type="SUPFAM" id="SSF49313">
    <property type="entry name" value="Cadherin-like"/>
    <property type="match status" value="1"/>
</dbReference>
<dbReference type="GO" id="GO:0005509">
    <property type="term" value="F:calcium ion binding"/>
    <property type="evidence" value="ECO:0007669"/>
    <property type="project" value="InterPro"/>
</dbReference>
<dbReference type="EMBL" id="MKQR01000028">
    <property type="protein sequence ID" value="OLR90055.1"/>
    <property type="molecule type" value="Genomic_DNA"/>
</dbReference>
<dbReference type="InterPro" id="IPR050728">
    <property type="entry name" value="Zinc_Metalloprotease_M4"/>
</dbReference>
<dbReference type="InterPro" id="IPR027268">
    <property type="entry name" value="Peptidase_M4/M1_CTD_sf"/>
</dbReference>
<evidence type="ECO:0000256" key="4">
    <source>
        <dbReference type="ARBA" id="ARBA00022729"/>
    </source>
</evidence>
<feature type="active site" evidence="8">
    <location>
        <position position="347"/>
    </location>
</feature>
<evidence type="ECO:0000256" key="2">
    <source>
        <dbReference type="ARBA" id="ARBA00022670"/>
    </source>
</evidence>
<dbReference type="STRING" id="1193682.BJP25_03500"/>
<evidence type="ECO:0000256" key="8">
    <source>
        <dbReference type="PIRSR" id="PIRSR623612-1"/>
    </source>
</evidence>
<keyword evidence="3" id="KW-0479">Metal-binding</keyword>
<dbReference type="InterPro" id="IPR015919">
    <property type="entry name" value="Cadherin-like_sf"/>
</dbReference>
<dbReference type="OrthoDB" id="345880at2"/>
<dbReference type="Gene3D" id="3.10.450.490">
    <property type="match status" value="1"/>
</dbReference>
<dbReference type="PANTHER" id="PTHR33794:SF1">
    <property type="entry name" value="BACILLOLYSIN"/>
    <property type="match status" value="1"/>
</dbReference>
<evidence type="ECO:0000256" key="5">
    <source>
        <dbReference type="ARBA" id="ARBA00022801"/>
    </source>
</evidence>
<feature type="region of interest" description="Disordered" evidence="9">
    <location>
        <begin position="233"/>
        <end position="259"/>
    </location>
</feature>
<organism evidence="12 13">
    <name type="scientific">Actinokineospora bangkokensis</name>
    <dbReference type="NCBI Taxonomy" id="1193682"/>
    <lineage>
        <taxon>Bacteria</taxon>
        <taxon>Bacillati</taxon>
        <taxon>Actinomycetota</taxon>
        <taxon>Actinomycetes</taxon>
        <taxon>Pseudonocardiales</taxon>
        <taxon>Pseudonocardiaceae</taxon>
        <taxon>Actinokineospora</taxon>
    </lineage>
</organism>
<dbReference type="GO" id="GO:0005975">
    <property type="term" value="P:carbohydrate metabolic process"/>
    <property type="evidence" value="ECO:0007669"/>
    <property type="project" value="UniProtKB-ARBA"/>
</dbReference>
<dbReference type="InterPro" id="IPR001570">
    <property type="entry name" value="Peptidase_M4_C_domain"/>
</dbReference>
<dbReference type="GO" id="GO:0004222">
    <property type="term" value="F:metalloendopeptidase activity"/>
    <property type="evidence" value="ECO:0007669"/>
    <property type="project" value="InterPro"/>
</dbReference>
<dbReference type="InterPro" id="IPR013783">
    <property type="entry name" value="Ig-like_fold"/>
</dbReference>
<dbReference type="Gene3D" id="3.10.170.10">
    <property type="match status" value="1"/>
</dbReference>
<feature type="compositionally biased region" description="Polar residues" evidence="9">
    <location>
        <begin position="246"/>
        <end position="259"/>
    </location>
</feature>
<dbReference type="SUPFAM" id="SSF55486">
    <property type="entry name" value="Metalloproteases ('zincins'), catalytic domain"/>
    <property type="match status" value="1"/>
</dbReference>
<keyword evidence="4 10" id="KW-0732">Signal</keyword>
<keyword evidence="2" id="KW-0645">Protease</keyword>
<dbReference type="RefSeq" id="WP_075978263.1">
    <property type="nucleotide sequence ID" value="NZ_MKQR01000028.1"/>
</dbReference>
<dbReference type="AlphaFoldDB" id="A0A1Q9LDH4"/>
<dbReference type="Pfam" id="PF07504">
    <property type="entry name" value="FTP"/>
    <property type="match status" value="1"/>
</dbReference>
<evidence type="ECO:0000256" key="1">
    <source>
        <dbReference type="ARBA" id="ARBA00009388"/>
    </source>
</evidence>
<dbReference type="Gene3D" id="2.60.40.10">
    <property type="entry name" value="Immunoglobulins"/>
    <property type="match status" value="1"/>
</dbReference>
<evidence type="ECO:0000313" key="13">
    <source>
        <dbReference type="Proteomes" id="UP000186040"/>
    </source>
</evidence>
<dbReference type="Pfam" id="PF02868">
    <property type="entry name" value="Peptidase_M4_C"/>
    <property type="match status" value="1"/>
</dbReference>
<feature type="domain" description="Dystroglycan-type cadherin-like" evidence="11">
    <location>
        <begin position="542"/>
        <end position="630"/>
    </location>
</feature>
<dbReference type="InterPro" id="IPR006644">
    <property type="entry name" value="Cadg"/>
</dbReference>
<dbReference type="Proteomes" id="UP000186040">
    <property type="component" value="Unassembled WGS sequence"/>
</dbReference>
<proteinExistence type="inferred from homology"/>
<dbReference type="PROSITE" id="PS51257">
    <property type="entry name" value="PROKAR_LIPOPROTEIN"/>
    <property type="match status" value="1"/>
</dbReference>
<feature type="active site" description="Proton donor" evidence="8">
    <location>
        <position position="434"/>
    </location>
</feature>
<dbReference type="InterPro" id="IPR023612">
    <property type="entry name" value="Peptidase_M4"/>
</dbReference>
<keyword evidence="13" id="KW-1185">Reference proteome</keyword>
<feature type="compositionally biased region" description="Basic and acidic residues" evidence="9">
    <location>
        <begin position="233"/>
        <end position="245"/>
    </location>
</feature>
<gene>
    <name evidence="12" type="ORF">BJP25_03500</name>
</gene>
<dbReference type="CDD" id="cd09597">
    <property type="entry name" value="M4_TLP"/>
    <property type="match status" value="1"/>
</dbReference>
<dbReference type="PRINTS" id="PR00730">
    <property type="entry name" value="THERMOLYSIN"/>
</dbReference>
<evidence type="ECO:0000259" key="11">
    <source>
        <dbReference type="SMART" id="SM00736"/>
    </source>
</evidence>
<keyword evidence="6" id="KW-0862">Zinc</keyword>
<comment type="caution">
    <text evidence="12">The sequence shown here is derived from an EMBL/GenBank/DDBJ whole genome shotgun (WGS) entry which is preliminary data.</text>
</comment>
<dbReference type="InterPro" id="IPR013856">
    <property type="entry name" value="Peptidase_M4_domain"/>
</dbReference>
<dbReference type="SMART" id="SM00736">
    <property type="entry name" value="CADG"/>
    <property type="match status" value="1"/>
</dbReference>
<name>A0A1Q9LDH4_9PSEU</name>
<dbReference type="GO" id="GO:0016020">
    <property type="term" value="C:membrane"/>
    <property type="evidence" value="ECO:0007669"/>
    <property type="project" value="InterPro"/>
</dbReference>
<feature type="chain" id="PRO_5012977513" description="Dystroglycan-type cadherin-like domain-containing protein" evidence="10">
    <location>
        <begin position="34"/>
        <end position="781"/>
    </location>
</feature>
<dbReference type="Pfam" id="PF05345">
    <property type="entry name" value="He_PIG"/>
    <property type="match status" value="1"/>
</dbReference>
<dbReference type="Pfam" id="PF01447">
    <property type="entry name" value="Peptidase_M4"/>
    <property type="match status" value="1"/>
</dbReference>
<evidence type="ECO:0000256" key="7">
    <source>
        <dbReference type="ARBA" id="ARBA00023049"/>
    </source>
</evidence>
<dbReference type="Gene3D" id="2.60.120.260">
    <property type="entry name" value="Galactose-binding domain-like"/>
    <property type="match status" value="1"/>
</dbReference>
<protein>
    <recommendedName>
        <fullName evidence="11">Dystroglycan-type cadherin-like domain-containing protein</fullName>
    </recommendedName>
</protein>